<dbReference type="AlphaFoldDB" id="A0A0G1PNQ7"/>
<dbReference type="SFLD" id="SFLDS00003">
    <property type="entry name" value="Haloacid_Dehalogenase"/>
    <property type="match status" value="1"/>
</dbReference>
<comment type="caution">
    <text evidence="1">The sequence shown here is derived from an EMBL/GenBank/DDBJ whole genome shotgun (WGS) entry which is preliminary data.</text>
</comment>
<dbReference type="SUPFAM" id="SSF56784">
    <property type="entry name" value="HAD-like"/>
    <property type="match status" value="1"/>
</dbReference>
<protein>
    <submittedName>
        <fullName evidence="1">HAD-superfamily hydrolase, subfamily IA, variant 3</fullName>
    </submittedName>
</protein>
<gene>
    <name evidence="1" type="ORF">UX45_C0001G0016</name>
</gene>
<dbReference type="SFLD" id="SFLDG01129">
    <property type="entry name" value="C1.5:_HAD__Beta-PGM__Phosphata"/>
    <property type="match status" value="1"/>
</dbReference>
<dbReference type="PANTHER" id="PTHR43611:SF3">
    <property type="entry name" value="FLAVIN MONONUCLEOTIDE HYDROLASE 1, CHLOROPLATIC"/>
    <property type="match status" value="1"/>
</dbReference>
<evidence type="ECO:0000313" key="1">
    <source>
        <dbReference type="EMBL" id="KKU34307.1"/>
    </source>
</evidence>
<reference evidence="1 2" key="1">
    <citation type="journal article" date="2015" name="Nature">
        <title>rRNA introns, odd ribosomes, and small enigmatic genomes across a large radiation of phyla.</title>
        <authorList>
            <person name="Brown C.T."/>
            <person name="Hug L.A."/>
            <person name="Thomas B.C."/>
            <person name="Sharon I."/>
            <person name="Castelle C.J."/>
            <person name="Singh A."/>
            <person name="Wilkins M.J."/>
            <person name="Williams K.H."/>
            <person name="Banfield J.F."/>
        </authorList>
    </citation>
    <scope>NUCLEOTIDE SEQUENCE [LARGE SCALE GENOMIC DNA]</scope>
</reference>
<dbReference type="InterPro" id="IPR006439">
    <property type="entry name" value="HAD-SF_hydro_IA"/>
</dbReference>
<dbReference type="Pfam" id="PF00702">
    <property type="entry name" value="Hydrolase"/>
    <property type="match status" value="1"/>
</dbReference>
<proteinExistence type="predicted"/>
<dbReference type="InterPro" id="IPR023214">
    <property type="entry name" value="HAD_sf"/>
</dbReference>
<keyword evidence="1" id="KW-0378">Hydrolase</keyword>
<dbReference type="PRINTS" id="PR00413">
    <property type="entry name" value="HADHALOGNASE"/>
</dbReference>
<dbReference type="Gene3D" id="3.40.50.1000">
    <property type="entry name" value="HAD superfamily/HAD-like"/>
    <property type="match status" value="1"/>
</dbReference>
<name>A0A0G1PNQ7_9BACT</name>
<dbReference type="NCBIfam" id="TIGR01549">
    <property type="entry name" value="HAD-SF-IA-v1"/>
    <property type="match status" value="1"/>
</dbReference>
<dbReference type="PANTHER" id="PTHR43611">
    <property type="entry name" value="ALPHA-D-GLUCOSE 1-PHOSPHATE PHOSPHATASE"/>
    <property type="match status" value="1"/>
</dbReference>
<dbReference type="InterPro" id="IPR036412">
    <property type="entry name" value="HAD-like_sf"/>
</dbReference>
<accession>A0A0G1PNQ7</accession>
<sequence length="234" mass="26341">MPNVFCCFLKKTLGKSFFKIFLIHVLSMKKISAIGFDWGGVILQHIDGSFAHVAAEYLHVDHECFRRAYFLHNHMINKGAQSKAFDQATEMWQKILLELDRVDQLDAFMTFVQSRPKGDVSQEMIALIQQLKNQGWKLGLLSNASSEGAQRIRNHACLALFDVALFSAEMDCMKPEPEAFQKFTSALGVPSPELVFIDDSTYSLSTAEEIGYIPILFQNTSLLKDQLKALGISV</sequence>
<organism evidence="1 2">
    <name type="scientific">Candidatus Uhrbacteria bacterium GW2011_GWF2_46_218</name>
    <dbReference type="NCBI Taxonomy" id="1619001"/>
    <lineage>
        <taxon>Bacteria</taxon>
        <taxon>Candidatus Uhriibacteriota</taxon>
    </lineage>
</organism>
<dbReference type="Proteomes" id="UP000034705">
    <property type="component" value="Unassembled WGS sequence"/>
</dbReference>
<dbReference type="EMBL" id="LCMG01000001">
    <property type="protein sequence ID" value="KKU34307.1"/>
    <property type="molecule type" value="Genomic_DNA"/>
</dbReference>
<dbReference type="GO" id="GO:0016787">
    <property type="term" value="F:hydrolase activity"/>
    <property type="evidence" value="ECO:0007669"/>
    <property type="project" value="UniProtKB-KW"/>
</dbReference>
<dbReference type="NCBIfam" id="TIGR01509">
    <property type="entry name" value="HAD-SF-IA-v3"/>
    <property type="match status" value="1"/>
</dbReference>
<evidence type="ECO:0000313" key="2">
    <source>
        <dbReference type="Proteomes" id="UP000034705"/>
    </source>
</evidence>